<dbReference type="Proteomes" id="UP000194127">
    <property type="component" value="Unassembled WGS sequence"/>
</dbReference>
<dbReference type="EMBL" id="KZ110592">
    <property type="protein sequence ID" value="OSX65910.1"/>
    <property type="molecule type" value="Genomic_DNA"/>
</dbReference>
<reference evidence="1 2" key="1">
    <citation type="submission" date="2017-04" db="EMBL/GenBank/DDBJ databases">
        <title>Genome Sequence of the Model Brown-Rot Fungus Postia placenta SB12.</title>
        <authorList>
            <consortium name="DOE Joint Genome Institute"/>
            <person name="Gaskell J."/>
            <person name="Kersten P."/>
            <person name="Larrondo L.F."/>
            <person name="Canessa P."/>
            <person name="Martinez D."/>
            <person name="Hibbett D."/>
            <person name="Schmoll M."/>
            <person name="Kubicek C.P."/>
            <person name="Martinez A.T."/>
            <person name="Yadav J."/>
            <person name="Master E."/>
            <person name="Magnuson J.K."/>
            <person name="James T."/>
            <person name="Yaver D."/>
            <person name="Berka R."/>
            <person name="Labutti K."/>
            <person name="Lipzen A."/>
            <person name="Aerts A."/>
            <person name="Barry K."/>
            <person name="Henrissat B."/>
            <person name="Blanchette R."/>
            <person name="Grigoriev I."/>
            <person name="Cullen D."/>
        </authorList>
    </citation>
    <scope>NUCLEOTIDE SEQUENCE [LARGE SCALE GENOMIC DNA]</scope>
    <source>
        <strain evidence="1 2">MAD-698-R-SB12</strain>
    </source>
</reference>
<accession>A0A1X6NBL4</accession>
<dbReference type="OrthoDB" id="10297573at2759"/>
<organism evidence="1 2">
    <name type="scientific">Postia placenta MAD-698-R-SB12</name>
    <dbReference type="NCBI Taxonomy" id="670580"/>
    <lineage>
        <taxon>Eukaryota</taxon>
        <taxon>Fungi</taxon>
        <taxon>Dikarya</taxon>
        <taxon>Basidiomycota</taxon>
        <taxon>Agaricomycotina</taxon>
        <taxon>Agaricomycetes</taxon>
        <taxon>Polyporales</taxon>
        <taxon>Adustoporiaceae</taxon>
        <taxon>Rhodonia</taxon>
    </lineage>
</organism>
<proteinExistence type="predicted"/>
<gene>
    <name evidence="1" type="ORF">POSPLADRAFT_1043471</name>
</gene>
<dbReference type="RefSeq" id="XP_024342704.1">
    <property type="nucleotide sequence ID" value="XM_024478321.1"/>
</dbReference>
<name>A0A1X6NBL4_9APHY</name>
<keyword evidence="2" id="KW-1185">Reference proteome</keyword>
<dbReference type="GeneID" id="36323271"/>
<dbReference type="AlphaFoldDB" id="A0A1X6NBL4"/>
<protein>
    <submittedName>
        <fullName evidence="1">Uncharacterized protein</fullName>
    </submittedName>
</protein>
<evidence type="ECO:0000313" key="2">
    <source>
        <dbReference type="Proteomes" id="UP000194127"/>
    </source>
</evidence>
<sequence>MDFLSSSSTSPVVIMSLPNGILDIPTLLRKSLTPSADGAAPKAEASWLPVFRAQYNTQEAIKELTFETDALEKDAANVNVWAFGATKKVQSMLDRALNVMSSCLGLHSKIQDVSDKARGVHMDPTTEAVDEEPVEDTDTEHHPLFVDDELDV</sequence>
<evidence type="ECO:0000313" key="1">
    <source>
        <dbReference type="EMBL" id="OSX65910.1"/>
    </source>
</evidence>